<name>A0A410H5G8_9GAMM</name>
<dbReference type="PANTHER" id="PTHR42160:SF1">
    <property type="entry name" value="URACIL-DNA GLYCOSYLASE SUPERFAMILY PROTEIN"/>
    <property type="match status" value="1"/>
</dbReference>
<dbReference type="SMART" id="SM00987">
    <property type="entry name" value="UreE_C"/>
    <property type="match status" value="1"/>
</dbReference>
<dbReference type="InterPro" id="IPR036895">
    <property type="entry name" value="Uracil-DNA_glycosylase-like_sf"/>
</dbReference>
<reference evidence="2 3" key="1">
    <citation type="journal article" date="2018" name="Environ. Microbiol.">
        <title>Genomes of ubiquitous marine and hypersaline Hydrogenovibrio, Thiomicrorhabdus and Thiomicrospira spp. encode a diversity of mechanisms to sustain chemolithoautotrophy in heterogeneous environments.</title>
        <authorList>
            <person name="Scott K.M."/>
            <person name="Williams J."/>
            <person name="Porter C.M.B."/>
            <person name="Russel S."/>
            <person name="Harmer T.L."/>
            <person name="Paul J.H."/>
            <person name="Antonen K.M."/>
            <person name="Bridges M.K."/>
            <person name="Camper G.J."/>
            <person name="Campla C.K."/>
            <person name="Casella L.G."/>
            <person name="Chase E."/>
            <person name="Conrad J.W."/>
            <person name="Cruz M.C."/>
            <person name="Dunlap D.S."/>
            <person name="Duran L."/>
            <person name="Fahsbender E.M."/>
            <person name="Goldsmith D.B."/>
            <person name="Keeley R.F."/>
            <person name="Kondoff M.R."/>
            <person name="Kussy B.I."/>
            <person name="Lane M.K."/>
            <person name="Lawler S."/>
            <person name="Leigh B.A."/>
            <person name="Lewis C."/>
            <person name="Lostal L.M."/>
            <person name="Marking D."/>
            <person name="Mancera P.A."/>
            <person name="McClenthan E.C."/>
            <person name="McIntyre E.A."/>
            <person name="Mine J.A."/>
            <person name="Modi S."/>
            <person name="Moore B.D."/>
            <person name="Morgan W.A."/>
            <person name="Nelson K.M."/>
            <person name="Nguyen K.N."/>
            <person name="Ogburn N."/>
            <person name="Parrino D.G."/>
            <person name="Pedapudi A.D."/>
            <person name="Pelham R.P."/>
            <person name="Preece A.M."/>
            <person name="Rampersad E.A."/>
            <person name="Richardson J.C."/>
            <person name="Rodgers C.M."/>
            <person name="Schaffer B.L."/>
            <person name="Sheridan N.E."/>
            <person name="Solone M.R."/>
            <person name="Staley Z.R."/>
            <person name="Tabuchi M."/>
            <person name="Waide R.J."/>
            <person name="Wanjugi P.W."/>
            <person name="Young S."/>
            <person name="Clum A."/>
            <person name="Daum C."/>
            <person name="Huntemann M."/>
            <person name="Ivanova N."/>
            <person name="Kyrpides N."/>
            <person name="Mikhailova N."/>
            <person name="Palaniappan K."/>
            <person name="Pillay M."/>
            <person name="Reddy T.B.K."/>
            <person name="Shapiro N."/>
            <person name="Stamatis D."/>
            <person name="Varghese N."/>
            <person name="Woyke T."/>
            <person name="Boden R."/>
            <person name="Freyermuth S.K."/>
            <person name="Kerfeld C.A."/>
        </authorList>
    </citation>
    <scope>NUCLEOTIDE SEQUENCE [LARGE SCALE GENOMIC DNA]</scope>
    <source>
        <strain evidence="2 3">JR-2</strain>
    </source>
</reference>
<organism evidence="2 3">
    <name type="scientific">Hydrogenovibrio thermophilus</name>
    <dbReference type="NCBI Taxonomy" id="265883"/>
    <lineage>
        <taxon>Bacteria</taxon>
        <taxon>Pseudomonadati</taxon>
        <taxon>Pseudomonadota</taxon>
        <taxon>Gammaproteobacteria</taxon>
        <taxon>Thiotrichales</taxon>
        <taxon>Piscirickettsiaceae</taxon>
        <taxon>Hydrogenovibrio</taxon>
    </lineage>
</organism>
<dbReference type="EMBL" id="CP035033">
    <property type="protein sequence ID" value="QAB16161.1"/>
    <property type="molecule type" value="Genomic_DNA"/>
</dbReference>
<dbReference type="Proteomes" id="UP000285478">
    <property type="component" value="Chromosome"/>
</dbReference>
<protein>
    <submittedName>
        <fullName evidence="2">Uracil-DNA glycosylase family protein</fullName>
    </submittedName>
</protein>
<dbReference type="Gene3D" id="3.40.470.10">
    <property type="entry name" value="Uracil-DNA glycosylase-like domain"/>
    <property type="match status" value="1"/>
</dbReference>
<dbReference type="AlphaFoldDB" id="A0A410H5G8"/>
<dbReference type="SMART" id="SM00986">
    <property type="entry name" value="UDG"/>
    <property type="match status" value="1"/>
</dbReference>
<proteinExistence type="predicted"/>
<evidence type="ECO:0000259" key="1">
    <source>
        <dbReference type="SMART" id="SM00986"/>
    </source>
</evidence>
<dbReference type="CDD" id="cd10033">
    <property type="entry name" value="UDG_like"/>
    <property type="match status" value="1"/>
</dbReference>
<dbReference type="InterPro" id="IPR047124">
    <property type="entry name" value="HI_0220.2"/>
</dbReference>
<gene>
    <name evidence="2" type="ORF">EPV75_11040</name>
</gene>
<accession>A0A410H5G8</accession>
<dbReference type="SUPFAM" id="SSF52141">
    <property type="entry name" value="Uracil-DNA glycosylase-like"/>
    <property type="match status" value="1"/>
</dbReference>
<dbReference type="KEGG" id="htr:EPV75_11040"/>
<dbReference type="PANTHER" id="PTHR42160">
    <property type="entry name" value="URACIL-DNA GLYCOSYLASE SUPERFAMILY PROTEIN"/>
    <property type="match status" value="1"/>
</dbReference>
<sequence length="192" mass="21807">MSKLETLLTEIRGCRACEAHLEPNPVVQAGEHSRILVVGQAPGRKVHESGLPWNDASGDLLREWLGVDDTVFYDPAWFAQMPMGLCYPGKGRSGDLPPRKECAPLWHEALKAQMPQIQLTLLIGQYAQKHYLGPAYKGSLTETVRAYREFWPDIIPLPHPSPLNRHWLKKNPWFEREVLPDLRRRVASVLAT</sequence>
<feature type="domain" description="Uracil-DNA glycosylase-like" evidence="1">
    <location>
        <begin position="26"/>
        <end position="183"/>
    </location>
</feature>
<evidence type="ECO:0000313" key="2">
    <source>
        <dbReference type="EMBL" id="QAB16161.1"/>
    </source>
</evidence>
<dbReference type="Pfam" id="PF03167">
    <property type="entry name" value="UDG"/>
    <property type="match status" value="1"/>
</dbReference>
<dbReference type="RefSeq" id="WP_128385422.1">
    <property type="nucleotide sequence ID" value="NZ_CP035033.1"/>
</dbReference>
<dbReference type="InterPro" id="IPR005122">
    <property type="entry name" value="Uracil-DNA_glycosylase-like"/>
</dbReference>
<evidence type="ECO:0000313" key="3">
    <source>
        <dbReference type="Proteomes" id="UP000285478"/>
    </source>
</evidence>
<keyword evidence="3" id="KW-1185">Reference proteome</keyword>